<organism evidence="6 7">
    <name type="scientific">Asbolus verrucosus</name>
    <name type="common">Desert ironclad beetle</name>
    <dbReference type="NCBI Taxonomy" id="1661398"/>
    <lineage>
        <taxon>Eukaryota</taxon>
        <taxon>Metazoa</taxon>
        <taxon>Ecdysozoa</taxon>
        <taxon>Arthropoda</taxon>
        <taxon>Hexapoda</taxon>
        <taxon>Insecta</taxon>
        <taxon>Pterygota</taxon>
        <taxon>Neoptera</taxon>
        <taxon>Endopterygota</taxon>
        <taxon>Coleoptera</taxon>
        <taxon>Polyphaga</taxon>
        <taxon>Cucujiformia</taxon>
        <taxon>Tenebrionidae</taxon>
        <taxon>Pimeliinae</taxon>
        <taxon>Asbolus</taxon>
    </lineage>
</organism>
<evidence type="ECO:0000256" key="3">
    <source>
        <dbReference type="PROSITE-ProRule" id="PRU00175"/>
    </source>
</evidence>
<proteinExistence type="predicted"/>
<reference evidence="6 7" key="1">
    <citation type="submission" date="2017-03" db="EMBL/GenBank/DDBJ databases">
        <title>Genome of the blue death feigning beetle - Asbolus verrucosus.</title>
        <authorList>
            <person name="Rider S.D."/>
        </authorList>
    </citation>
    <scope>NUCLEOTIDE SEQUENCE [LARGE SCALE GENOMIC DNA]</scope>
    <source>
        <strain evidence="6">Butters</strain>
        <tissue evidence="6">Head and leg muscle</tissue>
    </source>
</reference>
<dbReference type="GO" id="GO:0043066">
    <property type="term" value="P:negative regulation of apoptotic process"/>
    <property type="evidence" value="ECO:0007669"/>
    <property type="project" value="TreeGrafter"/>
</dbReference>
<evidence type="ECO:0000259" key="5">
    <source>
        <dbReference type="PROSITE" id="PS50089"/>
    </source>
</evidence>
<dbReference type="GO" id="GO:0043027">
    <property type="term" value="F:cysteine-type endopeptidase inhibitor activity involved in apoptotic process"/>
    <property type="evidence" value="ECO:0007669"/>
    <property type="project" value="TreeGrafter"/>
</dbReference>
<dbReference type="GO" id="GO:0005634">
    <property type="term" value="C:nucleus"/>
    <property type="evidence" value="ECO:0007669"/>
    <property type="project" value="TreeGrafter"/>
</dbReference>
<dbReference type="SUPFAM" id="SSF57850">
    <property type="entry name" value="RING/U-box"/>
    <property type="match status" value="1"/>
</dbReference>
<dbReference type="GO" id="GO:0005737">
    <property type="term" value="C:cytoplasm"/>
    <property type="evidence" value="ECO:0007669"/>
    <property type="project" value="TreeGrafter"/>
</dbReference>
<dbReference type="GO" id="GO:0061630">
    <property type="term" value="F:ubiquitin protein ligase activity"/>
    <property type="evidence" value="ECO:0007669"/>
    <property type="project" value="TreeGrafter"/>
</dbReference>
<dbReference type="InterPro" id="IPR001841">
    <property type="entry name" value="Znf_RING"/>
</dbReference>
<dbReference type="InterPro" id="IPR013083">
    <property type="entry name" value="Znf_RING/FYVE/PHD"/>
</dbReference>
<dbReference type="GO" id="GO:0031398">
    <property type="term" value="P:positive regulation of protein ubiquitination"/>
    <property type="evidence" value="ECO:0007669"/>
    <property type="project" value="TreeGrafter"/>
</dbReference>
<dbReference type="PROSITE" id="PS50089">
    <property type="entry name" value="ZF_RING_2"/>
    <property type="match status" value="1"/>
</dbReference>
<dbReference type="PANTHER" id="PTHR10044:SF139">
    <property type="entry name" value="DEATH-ASSOCIATED INHIBITOR OF APOPTOSIS 2"/>
    <property type="match status" value="1"/>
</dbReference>
<dbReference type="CDD" id="cd16515">
    <property type="entry name" value="RING-HC_LRSAM1"/>
    <property type="match status" value="1"/>
</dbReference>
<gene>
    <name evidence="6" type="ORF">BDFB_002742</name>
</gene>
<sequence length="435" mass="50388">MEKANELLQQQEFELANAQKVNREKLLADIAQRQNKLDSEVLKIQQEKEVERFKLIEQVYEAEQNADRAIKQLLELSSEPLAQLLEQEKEEEERLLAAANKYNQDLRTNDILTDMQYLLQQEMKRFQEFHESRMEASKNILEQETHYDYRVSEILENQDLHKAELVAKLQQDADLQKAAVGTLLERGDARCWGLLQQVRLVESQLVALTGIEIDRRKLEMDQNLNDLSEKRLHLSYLLIDLLEQQKERRAQLLSTLQTLEEFSDSTEDFWLRQYQRLLDKLPDGLSEAQRNMDPTLVQALLMNGVINCLPFLAKLTQCQCDISRVTETQLAEAGISNRVDRLHILDAFHMYRKEKMYESPEAASAPMLSVEEASAPPPEQPVMMTSECVICMDKACEVIFVPCGHFCCCSECQMTLTDCPMCRTVIERKIRVITS</sequence>
<dbReference type="Proteomes" id="UP000292052">
    <property type="component" value="Unassembled WGS sequence"/>
</dbReference>
<dbReference type="STRING" id="1661398.A0A482VA39"/>
<comment type="caution">
    <text evidence="6">The sequence shown here is derived from an EMBL/GenBank/DDBJ whole genome shotgun (WGS) entry which is preliminary data.</text>
</comment>
<dbReference type="Pfam" id="PF13920">
    <property type="entry name" value="zf-C3HC4_3"/>
    <property type="match status" value="1"/>
</dbReference>
<keyword evidence="7" id="KW-1185">Reference proteome</keyword>
<name>A0A482VA39_ASBVE</name>
<dbReference type="PANTHER" id="PTHR10044">
    <property type="entry name" value="INHIBITOR OF APOPTOSIS"/>
    <property type="match status" value="1"/>
</dbReference>
<feature type="domain" description="RING-type" evidence="5">
    <location>
        <begin position="388"/>
        <end position="423"/>
    </location>
</feature>
<dbReference type="EMBL" id="QDEB01122747">
    <property type="protein sequence ID" value="RZB40062.1"/>
    <property type="molecule type" value="Genomic_DNA"/>
</dbReference>
<evidence type="ECO:0000256" key="2">
    <source>
        <dbReference type="ARBA" id="ARBA00022833"/>
    </source>
</evidence>
<dbReference type="OrthoDB" id="1711136at2759"/>
<keyword evidence="4" id="KW-0175">Coiled coil</keyword>
<dbReference type="AlphaFoldDB" id="A0A482VA39"/>
<keyword evidence="2" id="KW-0862">Zinc</keyword>
<evidence type="ECO:0000256" key="1">
    <source>
        <dbReference type="ARBA" id="ARBA00022771"/>
    </source>
</evidence>
<dbReference type="InterPro" id="IPR050784">
    <property type="entry name" value="IAP"/>
</dbReference>
<keyword evidence="1 3" id="KW-0863">Zinc-finger</keyword>
<evidence type="ECO:0000313" key="7">
    <source>
        <dbReference type="Proteomes" id="UP000292052"/>
    </source>
</evidence>
<evidence type="ECO:0000256" key="4">
    <source>
        <dbReference type="SAM" id="Coils"/>
    </source>
</evidence>
<dbReference type="Gene3D" id="3.30.40.10">
    <property type="entry name" value="Zinc/RING finger domain, C3HC4 (zinc finger)"/>
    <property type="match status" value="1"/>
</dbReference>
<dbReference type="GO" id="GO:0008270">
    <property type="term" value="F:zinc ion binding"/>
    <property type="evidence" value="ECO:0007669"/>
    <property type="project" value="UniProtKB-KW"/>
</dbReference>
<keyword evidence="1 3" id="KW-0479">Metal-binding</keyword>
<feature type="coiled-coil region" evidence="4">
    <location>
        <begin position="59"/>
        <end position="109"/>
    </location>
</feature>
<protein>
    <submittedName>
        <fullName evidence="6">E3 ubiquitin-protein ligase LRSAM1-like</fullName>
    </submittedName>
</protein>
<evidence type="ECO:0000313" key="6">
    <source>
        <dbReference type="EMBL" id="RZB40062.1"/>
    </source>
</evidence>
<dbReference type="GO" id="GO:0051726">
    <property type="term" value="P:regulation of cell cycle"/>
    <property type="evidence" value="ECO:0007669"/>
    <property type="project" value="TreeGrafter"/>
</dbReference>
<accession>A0A482VA39</accession>